<dbReference type="UniPathway" id="UPA00083"/>
<dbReference type="InterPro" id="IPR013342">
    <property type="entry name" value="Mandelate_racemase_C"/>
</dbReference>
<feature type="active site" description="Proton donor" evidence="8">
    <location>
        <position position="329"/>
    </location>
</feature>
<keyword evidence="6" id="KW-0464">Manganese</keyword>
<dbReference type="InterPro" id="IPR029017">
    <property type="entry name" value="Enolase-like_N"/>
</dbReference>
<dbReference type="SMART" id="SM00922">
    <property type="entry name" value="MR_MLE"/>
    <property type="match status" value="1"/>
</dbReference>
<dbReference type="GO" id="GO:0018850">
    <property type="term" value="F:chloromuconate cycloisomerase activity"/>
    <property type="evidence" value="ECO:0007669"/>
    <property type="project" value="InterPro"/>
</dbReference>
<evidence type="ECO:0000313" key="10">
    <source>
        <dbReference type="EMBL" id="RDU96225.1"/>
    </source>
</evidence>
<proteinExistence type="inferred from homology"/>
<dbReference type="EMBL" id="QRGA01000015">
    <property type="protein sequence ID" value="RDU96225.1"/>
    <property type="molecule type" value="Genomic_DNA"/>
</dbReference>
<evidence type="ECO:0000313" key="11">
    <source>
        <dbReference type="Proteomes" id="UP000256838"/>
    </source>
</evidence>
<evidence type="ECO:0000256" key="7">
    <source>
        <dbReference type="ARBA" id="ARBA00023235"/>
    </source>
</evidence>
<feature type="domain" description="Mandelate racemase/muconate lactonizing enzyme C-terminal" evidence="9">
    <location>
        <begin position="150"/>
        <end position="247"/>
    </location>
</feature>
<dbReference type="SFLD" id="SFLDG01258">
    <property type="entry name" value="(chloro)muconate_cycloisomeras"/>
    <property type="match status" value="1"/>
</dbReference>
<comment type="cofactor">
    <cofactor evidence="1">
        <name>Mn(2+)</name>
        <dbReference type="ChEBI" id="CHEBI:29035"/>
    </cofactor>
</comment>
<evidence type="ECO:0000256" key="2">
    <source>
        <dbReference type="ARBA" id="ARBA00005211"/>
    </source>
</evidence>
<reference evidence="10 11" key="1">
    <citation type="submission" date="2018-08" db="EMBL/GenBank/DDBJ databases">
        <title>Paraburkholderia sp. DHOM06 isolated from forest soil.</title>
        <authorList>
            <person name="Gao Z.-H."/>
            <person name="Qiu L.-H."/>
        </authorList>
    </citation>
    <scope>NUCLEOTIDE SEQUENCE [LARGE SCALE GENOMIC DNA]</scope>
    <source>
        <strain evidence="10 11">DHOM06</strain>
    </source>
</reference>
<evidence type="ECO:0000256" key="1">
    <source>
        <dbReference type="ARBA" id="ARBA00001936"/>
    </source>
</evidence>
<dbReference type="OrthoDB" id="5596677at2"/>
<dbReference type="PROSITE" id="PS00908">
    <property type="entry name" value="MR_MLE_1"/>
    <property type="match status" value="1"/>
</dbReference>
<comment type="pathway">
    <text evidence="2">Aromatic compound metabolism.</text>
</comment>
<dbReference type="CDD" id="cd03318">
    <property type="entry name" value="MLE"/>
    <property type="match status" value="1"/>
</dbReference>
<keyword evidence="11" id="KW-1185">Reference proteome</keyword>
<dbReference type="Proteomes" id="UP000256838">
    <property type="component" value="Unassembled WGS sequence"/>
</dbReference>
<dbReference type="InterPro" id="IPR029065">
    <property type="entry name" value="Enolase_C-like"/>
</dbReference>
<dbReference type="AlphaFoldDB" id="A0A3D8JU27"/>
<dbReference type="RefSeq" id="WP_115536153.1">
    <property type="nucleotide sequence ID" value="NZ_QRGA01000015.1"/>
</dbReference>
<dbReference type="NCBIfam" id="TIGR02534">
    <property type="entry name" value="mucon_cyclo"/>
    <property type="match status" value="1"/>
</dbReference>
<evidence type="ECO:0000256" key="6">
    <source>
        <dbReference type="ARBA" id="ARBA00023211"/>
    </source>
</evidence>
<name>A0A3D8JU27_9BURK</name>
<keyword evidence="5" id="KW-0058">Aromatic hydrocarbons catabolism</keyword>
<dbReference type="InterPro" id="IPR013341">
    <property type="entry name" value="Mandelate_racemase_N_dom"/>
</dbReference>
<comment type="caution">
    <text evidence="10">The sequence shown here is derived from an EMBL/GenBank/DDBJ whole genome shotgun (WGS) entry which is preliminary data.</text>
</comment>
<dbReference type="SFLD" id="SFLDS00001">
    <property type="entry name" value="Enolase"/>
    <property type="match status" value="1"/>
</dbReference>
<keyword evidence="7 10" id="KW-0413">Isomerase</keyword>
<dbReference type="SUPFAM" id="SSF54826">
    <property type="entry name" value="Enolase N-terminal domain-like"/>
    <property type="match status" value="1"/>
</dbReference>
<dbReference type="GO" id="GO:0016854">
    <property type="term" value="F:racemase and epimerase activity"/>
    <property type="evidence" value="ECO:0007669"/>
    <property type="project" value="UniProtKB-ARBA"/>
</dbReference>
<keyword evidence="4" id="KW-0479">Metal-binding</keyword>
<organism evidence="10 11">
    <name type="scientific">Trinickia dinghuensis</name>
    <dbReference type="NCBI Taxonomy" id="2291023"/>
    <lineage>
        <taxon>Bacteria</taxon>
        <taxon>Pseudomonadati</taxon>
        <taxon>Pseudomonadota</taxon>
        <taxon>Betaproteobacteria</taxon>
        <taxon>Burkholderiales</taxon>
        <taxon>Burkholderiaceae</taxon>
        <taxon>Trinickia</taxon>
    </lineage>
</organism>
<dbReference type="GO" id="GO:0018849">
    <property type="term" value="F:muconate cycloisomerase activity"/>
    <property type="evidence" value="ECO:0007669"/>
    <property type="project" value="InterPro"/>
</dbReference>
<dbReference type="GO" id="GO:0030145">
    <property type="term" value="F:manganese ion binding"/>
    <property type="evidence" value="ECO:0007669"/>
    <property type="project" value="InterPro"/>
</dbReference>
<evidence type="ECO:0000256" key="3">
    <source>
        <dbReference type="ARBA" id="ARBA00008031"/>
    </source>
</evidence>
<dbReference type="Pfam" id="PF13378">
    <property type="entry name" value="MR_MLE_C"/>
    <property type="match status" value="1"/>
</dbReference>
<gene>
    <name evidence="10" type="ORF">DWV00_24230</name>
</gene>
<dbReference type="InterPro" id="IPR013370">
    <property type="entry name" value="Chloromuconate_cycloisomerase"/>
</dbReference>
<dbReference type="InterPro" id="IPR018110">
    <property type="entry name" value="Mandel_Rmase/mucon_lact_enz_CS"/>
</dbReference>
<dbReference type="PROSITE" id="PS00909">
    <property type="entry name" value="MR_MLE_2"/>
    <property type="match status" value="1"/>
</dbReference>
<dbReference type="Pfam" id="PF02746">
    <property type="entry name" value="MR_MLE_N"/>
    <property type="match status" value="1"/>
</dbReference>
<dbReference type="PANTHER" id="PTHR48073:SF2">
    <property type="entry name" value="O-SUCCINYLBENZOATE SYNTHASE"/>
    <property type="match status" value="1"/>
</dbReference>
<dbReference type="GO" id="GO:0009063">
    <property type="term" value="P:amino acid catabolic process"/>
    <property type="evidence" value="ECO:0007669"/>
    <property type="project" value="InterPro"/>
</dbReference>
<evidence type="ECO:0000256" key="5">
    <source>
        <dbReference type="ARBA" id="ARBA00022797"/>
    </source>
</evidence>
<protein>
    <submittedName>
        <fullName evidence="10">Muconate cycloisomerase</fullName>
    </submittedName>
</protein>
<dbReference type="Gene3D" id="3.20.20.120">
    <property type="entry name" value="Enolase-like C-terminal domain"/>
    <property type="match status" value="1"/>
</dbReference>
<dbReference type="SFLD" id="SFLDG00180">
    <property type="entry name" value="muconate_cycloisomerase"/>
    <property type="match status" value="1"/>
</dbReference>
<dbReference type="Gene3D" id="3.30.390.10">
    <property type="entry name" value="Enolase-like, N-terminal domain"/>
    <property type="match status" value="1"/>
</dbReference>
<dbReference type="InterPro" id="IPR036849">
    <property type="entry name" value="Enolase-like_C_sf"/>
</dbReference>
<feature type="active site" description="Proton acceptor" evidence="8">
    <location>
        <position position="171"/>
    </location>
</feature>
<evidence type="ECO:0000256" key="8">
    <source>
        <dbReference type="PIRSR" id="PIRSR613370-1"/>
    </source>
</evidence>
<dbReference type="SUPFAM" id="SSF51604">
    <property type="entry name" value="Enolase C-terminal domain-like"/>
    <property type="match status" value="1"/>
</dbReference>
<dbReference type="PANTHER" id="PTHR48073">
    <property type="entry name" value="O-SUCCINYLBENZOATE SYNTHASE-RELATED"/>
    <property type="match status" value="1"/>
</dbReference>
<evidence type="ECO:0000256" key="4">
    <source>
        <dbReference type="ARBA" id="ARBA00022723"/>
    </source>
</evidence>
<sequence length="377" mass="40070">MISTSAVIACIETLLVDVPTIRPHKLSVATMNCQTLVLVRVRCSDGIEGVGEGTTIGGLAYGEESPESIKTNIDTYFAPLLKGGDATRPGAAMARVRKLFQGNRFAKCALETALFDAQARRLGVPLSELFGGRLTDAVDVAWTLASGDTGRDIAEAEAMLEARRHRAFKLKIGSRSVADDVAHVIEIKRALGERGDVRIDVNQAWTETDAIWAGPRLAEAGVSLIEQPIPATNHAGLKRLTQLAHVPIMADEALRGPVDAFALATSRAADVFAVKIAQSGGLQGAAAVASIAAAAGIDLYGGTMLEGAAGTMASAQLFSTFGSLKWGTELFGPLLLTEDILVEPLKYTDFKLHLPTEPGLGIAFDWARIERMRRRAP</sequence>
<comment type="similarity">
    <text evidence="3">Belongs to the mandelate racemase/muconate lactonizing enzyme family.</text>
</comment>
<dbReference type="GO" id="GO:0006518">
    <property type="term" value="P:peptide metabolic process"/>
    <property type="evidence" value="ECO:0007669"/>
    <property type="project" value="UniProtKB-ARBA"/>
</dbReference>
<accession>A0A3D8JU27</accession>
<evidence type="ECO:0000259" key="9">
    <source>
        <dbReference type="SMART" id="SM00922"/>
    </source>
</evidence>